<dbReference type="AlphaFoldDB" id="A0A1S2QHI1"/>
<comment type="caution">
    <text evidence="1">The sequence shown here is derived from an EMBL/GenBank/DDBJ whole genome shotgun (WGS) entry which is preliminary data.</text>
</comment>
<dbReference type="EMBL" id="MLYO01000024">
    <property type="protein sequence ID" value="OIK05061.1"/>
    <property type="molecule type" value="Genomic_DNA"/>
</dbReference>
<organism evidence="1 2">
    <name type="scientific">Streptomyces monashensis</name>
    <dbReference type="NCBI Taxonomy" id="1678012"/>
    <lineage>
        <taxon>Bacteria</taxon>
        <taxon>Bacillati</taxon>
        <taxon>Actinomycetota</taxon>
        <taxon>Actinomycetes</taxon>
        <taxon>Kitasatosporales</taxon>
        <taxon>Streptomycetaceae</taxon>
        <taxon>Streptomyces</taxon>
    </lineage>
</organism>
<keyword evidence="2" id="KW-1185">Reference proteome</keyword>
<evidence type="ECO:0000313" key="2">
    <source>
        <dbReference type="Proteomes" id="UP000179642"/>
    </source>
</evidence>
<protein>
    <submittedName>
        <fullName evidence="1">Uncharacterized protein</fullName>
    </submittedName>
</protein>
<evidence type="ECO:0000313" key="1">
    <source>
        <dbReference type="EMBL" id="OIK05061.1"/>
    </source>
</evidence>
<proteinExistence type="predicted"/>
<reference evidence="1 2" key="1">
    <citation type="submission" date="2016-10" db="EMBL/GenBank/DDBJ databases">
        <title>Genome sequence of Streptomyces sp. MUSC 1.</title>
        <authorList>
            <person name="Lee L.-H."/>
            <person name="Ser H.-L."/>
            <person name="Law J.W.-F."/>
        </authorList>
    </citation>
    <scope>NUCLEOTIDE SEQUENCE [LARGE SCALE GENOMIC DNA]</scope>
    <source>
        <strain evidence="1 2">MUSC 1</strain>
    </source>
</reference>
<dbReference type="OrthoDB" id="8593648at2"/>
<dbReference type="RefSeq" id="WP_071381262.1">
    <property type="nucleotide sequence ID" value="NZ_MLYO01000024.1"/>
</dbReference>
<sequence>MANRHTAFRRSPFPDESLCRDDRGRQLTDLRARLDDCATSYLTNLGHVDAPARDALAETISGIERLVRPGRAPLNGDLLLWLRFANLVAYAATVPLGR</sequence>
<gene>
    <name evidence="1" type="ORF">BIV23_14715</name>
</gene>
<dbReference type="Proteomes" id="UP000179642">
    <property type="component" value="Unassembled WGS sequence"/>
</dbReference>
<accession>A0A1S2QHI1</accession>
<name>A0A1S2QHI1_9ACTN</name>